<sequence>MNMNTELYEKLAKLQWLLQRQHLKAHAAVGPMADTSRGQGRLLAFLRMKDGISTKDLSYMLDIRVSSLNELLAKLEKAEYITRKPSETDKRIMLIYLTQKGRDEEGQEIDSGNIFSRLSSEEQATFGEYLVRVITTLEEELGTDADRDVMALWMEAAKERIGTEEFEKLMSMRGKMNGMWGNLGDERFSGRFPGFGGEGHGRGMHGFGWPSRDERNSSPDNSQNPEDK</sequence>
<feature type="region of interest" description="Disordered" evidence="4">
    <location>
        <begin position="194"/>
        <end position="228"/>
    </location>
</feature>
<dbReference type="Proteomes" id="UP000463051">
    <property type="component" value="Unassembled WGS sequence"/>
</dbReference>
<keyword evidence="1" id="KW-0805">Transcription regulation</keyword>
<organism evidence="6 7">
    <name type="scientific">Paenibacillus monticola</name>
    <dbReference type="NCBI Taxonomy" id="2666075"/>
    <lineage>
        <taxon>Bacteria</taxon>
        <taxon>Bacillati</taxon>
        <taxon>Bacillota</taxon>
        <taxon>Bacilli</taxon>
        <taxon>Bacillales</taxon>
        <taxon>Paenibacillaceae</taxon>
        <taxon>Paenibacillus</taxon>
    </lineage>
</organism>
<evidence type="ECO:0000256" key="3">
    <source>
        <dbReference type="ARBA" id="ARBA00023163"/>
    </source>
</evidence>
<proteinExistence type="predicted"/>
<name>A0A7X2H5Q8_9BACL</name>
<dbReference type="Pfam" id="PF01047">
    <property type="entry name" value="MarR"/>
    <property type="match status" value="1"/>
</dbReference>
<evidence type="ECO:0000256" key="4">
    <source>
        <dbReference type="SAM" id="MobiDB-lite"/>
    </source>
</evidence>
<dbReference type="PROSITE" id="PS50995">
    <property type="entry name" value="HTH_MARR_2"/>
    <property type="match status" value="1"/>
</dbReference>
<dbReference type="GO" id="GO:0003677">
    <property type="term" value="F:DNA binding"/>
    <property type="evidence" value="ECO:0007669"/>
    <property type="project" value="UniProtKB-KW"/>
</dbReference>
<evidence type="ECO:0000313" key="6">
    <source>
        <dbReference type="EMBL" id="MRN54011.1"/>
    </source>
</evidence>
<gene>
    <name evidence="6" type="ORF">GJB61_13580</name>
</gene>
<dbReference type="Gene3D" id="1.10.10.10">
    <property type="entry name" value="Winged helix-like DNA-binding domain superfamily/Winged helix DNA-binding domain"/>
    <property type="match status" value="1"/>
</dbReference>
<dbReference type="RefSeq" id="WP_154119034.1">
    <property type="nucleotide sequence ID" value="NZ_WJXB01000004.1"/>
</dbReference>
<dbReference type="SMART" id="SM00347">
    <property type="entry name" value="HTH_MARR"/>
    <property type="match status" value="1"/>
</dbReference>
<protein>
    <submittedName>
        <fullName evidence="6">MarR family transcriptional regulator</fullName>
    </submittedName>
</protein>
<dbReference type="InterPro" id="IPR023187">
    <property type="entry name" value="Tscrpt_reg_MarR-type_CS"/>
</dbReference>
<dbReference type="InterPro" id="IPR036388">
    <property type="entry name" value="WH-like_DNA-bd_sf"/>
</dbReference>
<keyword evidence="2" id="KW-0238">DNA-binding</keyword>
<dbReference type="PANTHER" id="PTHR42756:SF1">
    <property type="entry name" value="TRANSCRIPTIONAL REPRESSOR OF EMRAB OPERON"/>
    <property type="match status" value="1"/>
</dbReference>
<dbReference type="EMBL" id="WJXB01000004">
    <property type="protein sequence ID" value="MRN54011.1"/>
    <property type="molecule type" value="Genomic_DNA"/>
</dbReference>
<keyword evidence="3" id="KW-0804">Transcription</keyword>
<comment type="caution">
    <text evidence="6">The sequence shown here is derived from an EMBL/GenBank/DDBJ whole genome shotgun (WGS) entry which is preliminary data.</text>
</comment>
<accession>A0A7X2H5Q8</accession>
<keyword evidence="7" id="KW-1185">Reference proteome</keyword>
<dbReference type="GO" id="GO:0003700">
    <property type="term" value="F:DNA-binding transcription factor activity"/>
    <property type="evidence" value="ECO:0007669"/>
    <property type="project" value="InterPro"/>
</dbReference>
<feature type="compositionally biased region" description="Polar residues" evidence="4">
    <location>
        <begin position="218"/>
        <end position="228"/>
    </location>
</feature>
<dbReference type="PROSITE" id="PS01117">
    <property type="entry name" value="HTH_MARR_1"/>
    <property type="match status" value="1"/>
</dbReference>
<evidence type="ECO:0000256" key="2">
    <source>
        <dbReference type="ARBA" id="ARBA00023125"/>
    </source>
</evidence>
<dbReference type="PANTHER" id="PTHR42756">
    <property type="entry name" value="TRANSCRIPTIONAL REGULATOR, MARR"/>
    <property type="match status" value="1"/>
</dbReference>
<dbReference type="InterPro" id="IPR036390">
    <property type="entry name" value="WH_DNA-bd_sf"/>
</dbReference>
<reference evidence="6 7" key="1">
    <citation type="submission" date="2019-11" db="EMBL/GenBank/DDBJ databases">
        <title>Paenibacillus monticola sp. nov., a novel PGPR strain isolated from mountain sample in China.</title>
        <authorList>
            <person name="Zhao Q."/>
            <person name="Li H.-P."/>
            <person name="Zhang J.-L."/>
        </authorList>
    </citation>
    <scope>NUCLEOTIDE SEQUENCE [LARGE SCALE GENOMIC DNA]</scope>
    <source>
        <strain evidence="6 7">LC-T2</strain>
    </source>
</reference>
<evidence type="ECO:0000313" key="7">
    <source>
        <dbReference type="Proteomes" id="UP000463051"/>
    </source>
</evidence>
<evidence type="ECO:0000256" key="1">
    <source>
        <dbReference type="ARBA" id="ARBA00023015"/>
    </source>
</evidence>
<feature type="domain" description="HTH marR-type" evidence="5">
    <location>
        <begin position="4"/>
        <end position="135"/>
    </location>
</feature>
<dbReference type="AlphaFoldDB" id="A0A7X2H5Q8"/>
<dbReference type="SUPFAM" id="SSF46785">
    <property type="entry name" value="Winged helix' DNA-binding domain"/>
    <property type="match status" value="1"/>
</dbReference>
<dbReference type="InterPro" id="IPR000835">
    <property type="entry name" value="HTH_MarR-typ"/>
</dbReference>
<evidence type="ECO:0000259" key="5">
    <source>
        <dbReference type="PROSITE" id="PS50995"/>
    </source>
</evidence>